<name>A0A7Y6M4E3_9ACTN</name>
<organism evidence="1 2">
    <name type="scientific">Nonomuraea montanisoli</name>
    <dbReference type="NCBI Taxonomy" id="2741721"/>
    <lineage>
        <taxon>Bacteria</taxon>
        <taxon>Bacillati</taxon>
        <taxon>Actinomycetota</taxon>
        <taxon>Actinomycetes</taxon>
        <taxon>Streptosporangiales</taxon>
        <taxon>Streptosporangiaceae</taxon>
        <taxon>Nonomuraea</taxon>
    </lineage>
</organism>
<sequence length="162" mass="16986">MTQLTIAPAAPLVIPASRLVEWVCAICRMAGLPAVFVDVKDGQPLYACSGCGVRRDVPPFHTAPAATATGCPPWCITDHSNGVDVEHEGAMRELADSSIAQGDQFGDVVAQLRQEPGEVARIALAVCTDRGDQETEISLEEALQVAYGLINAVSSARAAGSR</sequence>
<keyword evidence="2" id="KW-1185">Reference proteome</keyword>
<dbReference type="Proteomes" id="UP000586042">
    <property type="component" value="Unassembled WGS sequence"/>
</dbReference>
<dbReference type="InterPro" id="IPR054202">
    <property type="entry name" value="DUF6907"/>
</dbReference>
<evidence type="ECO:0000313" key="2">
    <source>
        <dbReference type="Proteomes" id="UP000586042"/>
    </source>
</evidence>
<accession>A0A7Y6M4E3</accession>
<evidence type="ECO:0000313" key="1">
    <source>
        <dbReference type="EMBL" id="NUW33410.1"/>
    </source>
</evidence>
<comment type="caution">
    <text evidence="1">The sequence shown here is derived from an EMBL/GenBank/DDBJ whole genome shotgun (WGS) entry which is preliminary data.</text>
</comment>
<protein>
    <submittedName>
        <fullName evidence="1">Uncharacterized protein</fullName>
    </submittedName>
</protein>
<proteinExistence type="predicted"/>
<reference evidence="1 2" key="1">
    <citation type="submission" date="2020-06" db="EMBL/GenBank/DDBJ databases">
        <title>Nonomuraea sp. SMC257, a novel actinomycete isolated from soil.</title>
        <authorList>
            <person name="Chanama M."/>
        </authorList>
    </citation>
    <scope>NUCLEOTIDE SEQUENCE [LARGE SCALE GENOMIC DNA]</scope>
    <source>
        <strain evidence="1 2">SMC257</strain>
    </source>
</reference>
<dbReference type="RefSeq" id="WP_175590877.1">
    <property type="nucleotide sequence ID" value="NZ_JABWGN010000007.1"/>
</dbReference>
<dbReference type="AlphaFoldDB" id="A0A7Y6M4E3"/>
<dbReference type="EMBL" id="JABWGN010000007">
    <property type="protein sequence ID" value="NUW33410.1"/>
    <property type="molecule type" value="Genomic_DNA"/>
</dbReference>
<dbReference type="Pfam" id="PF21848">
    <property type="entry name" value="DUF6907"/>
    <property type="match status" value="1"/>
</dbReference>
<gene>
    <name evidence="1" type="ORF">HTZ77_18525</name>
</gene>